<dbReference type="EMBL" id="ANNX02000020">
    <property type="protein sequence ID" value="KYC42390.1"/>
    <property type="molecule type" value="Genomic_DNA"/>
</dbReference>
<keyword evidence="4" id="KW-1185">Reference proteome</keyword>
<gene>
    <name evidence="3" type="ORF">WA1_20700</name>
</gene>
<dbReference type="Proteomes" id="UP000076925">
    <property type="component" value="Unassembled WGS sequence"/>
</dbReference>
<dbReference type="NCBIfam" id="TIGR01901">
    <property type="entry name" value="adhes_NPXG"/>
    <property type="match status" value="1"/>
</dbReference>
<name>A0A139XCG8_9CYAN</name>
<organism evidence="3 4">
    <name type="scientific">Scytonema hofmannii PCC 7110</name>
    <dbReference type="NCBI Taxonomy" id="128403"/>
    <lineage>
        <taxon>Bacteria</taxon>
        <taxon>Bacillati</taxon>
        <taxon>Cyanobacteriota</taxon>
        <taxon>Cyanophyceae</taxon>
        <taxon>Nostocales</taxon>
        <taxon>Scytonemataceae</taxon>
        <taxon>Scytonema</taxon>
    </lineage>
</organism>
<evidence type="ECO:0000256" key="1">
    <source>
        <dbReference type="SAM" id="MobiDB-lite"/>
    </source>
</evidence>
<dbReference type="InterPro" id="IPR011050">
    <property type="entry name" value="Pectin_lyase_fold/virulence"/>
</dbReference>
<evidence type="ECO:0000259" key="2">
    <source>
        <dbReference type="SMART" id="SM00912"/>
    </source>
</evidence>
<sequence length="1732" mass="171970">MSGVSADLCYWQGLGIAIACTIVLYANNSVAQIIPDTTLPNNSNVRLNGNTTIIEGGTTRGVNLFHSLREFSIPQGLGAFFNNAPEIQNILTRVTGGSISNIDGLIRANGKANLFLLNPNGIIFGPSARLDVGGSFLASSASSLKFADGFEFSATNPQTTSLLSINVPIGLQYGTNPGKIQVRESFLEGKLGQTLALVGGDVSVEGGSLRSPSGRIEIGGVADLGMVEIKGQQPDGVFRLTSLLFPENIGRSDVLLSKGAAINVTGAGEGSIAVNARNLDVLERSVLSAGIGDGLGTIGAAAGDVTLKATEDIKFVESNVFNVVRPQAIGNGGNIIISGRSLSLTNGAILSASTAAEGNAGNVNVDVTGTVTISGAKDGFAGGIVSIVGTGAKGNGGNITISGGSFSLTDGAKLQANTYGEGNAGNVTIDITDAITISGVKNGFPSGIDSAVGTEAKGKGGNITITSNSLSLTDSAQLVASIFGKGDAGSITINARNITVAGGNQGLRSGVFSNVESGAVGNGGNININAATLSLVDGAQLQTLVRGSSDNTLAQGNAGNVNIDVTGAVRISGRKDGFFSGIGSSVLPGVKGNGGNITIASGSLSLTDGARLSASTNGEGNAGNVLVNAKGAVTISGVKDGFSSEIASTVATGAKGNGGNITISSSSFSLTDSARLVVGTGGEGNAGNIKLDVTGAVTIAGLKDGIPNGIFSGVVPEAKGNAGNITIASGSLSLTDGALLSASTNGEGNAGNVSVNAKGAVTISGVKDGFSSEIASAVERGAKGNAGNITISGSSLSLTDGALLIASSAGNGDVGNINIDVTDAVTISGRKDGIRTGIGSTVETSAKINSGNITIAGGSLFLNDGAQLSAATFGNGDAGNININVTGAVTISGEKDGFPTSIGSNVERGVKGNGGNISISGSSFSLSNGAVLAASTAGEGNAGNVNVDVTGTVTISGTNEGSFSEISSSVETAAQGKGGNITISGNSFSLTDGARLTASTFGQGNAGDVNVDVTDAVMISGRNSAISSAVGRGSKGNGGNITISSGSFSLTDGALLQASTLGEGNAGNVNINATGAVIISGHKDRSFSGIISGVASEAKGNGGNIAISGASFSLTDGVGLFTSTLGEGNAGNVNINVMDAVTISGVKDGLRSGILTTNLGREAKGKAGDIRISGGSFSLTDGARLQTSTSGEGNAGNVNIDVTNAVTISGEKDGFSSEISSSVRTGKGNGGNITISGGSFSLTDGAALTASTSGQGNAGNVNVNVTGAVIISSESKNEFPTGIFSPVGTEAKGNGGNIIISSASLSLTDGAVLQAGTTGNGNAGNINVDVKGAVSISGKKDEFSSGIASAVETGAKGNGGNITISSGSFSLTDGAEVSVSTSGEGNAGSVFVQAKDFVVLARDAKIFSTVESEGVGKGGNINIGTARLFLKDGAQITASSTGNGSAGNLDVNARTIFLDNSTLSANTRSQDNNPNVEQATITLRATDLVLLRRGSRMTTNASGENIIGGNININTNILAAFEDSDISANSTDFRGGNVRIKTQSILGTQFRNAPTSRSDITATGATRDLSGNVEITPPDVDLTSGLVELPINLVDASNQIYTACTPGTRQFQNTFTATGRGGLPLNPTEPLQDVTPLAQWVRLRSPLNAQTTQNHLSAEQDSQSPLENSAKTTNGEPTAISTTSKFTTAIAPLVEAQSWVVDVHGNIELVAQTAQINPNKPRFSSASCPVYE</sequence>
<protein>
    <recommendedName>
        <fullName evidence="2">Filamentous haemagglutinin FhaB/tRNA nuclease CdiA-like TPS domain-containing protein</fullName>
    </recommendedName>
</protein>
<feature type="region of interest" description="Disordered" evidence="1">
    <location>
        <begin position="1651"/>
        <end position="1680"/>
    </location>
</feature>
<dbReference type="InterPro" id="IPR008638">
    <property type="entry name" value="FhaB/CdiA-like_TPS"/>
</dbReference>
<feature type="domain" description="Filamentous haemagglutinin FhaB/tRNA nuclease CdiA-like TPS" evidence="2">
    <location>
        <begin position="36"/>
        <end position="147"/>
    </location>
</feature>
<accession>A0A139XCG8</accession>
<reference evidence="3 4" key="1">
    <citation type="journal article" date="2013" name="Genome Biol. Evol.">
        <title>Genomes of Stigonematalean cyanobacteria (subsection V) and the evolution of oxygenic photosynthesis from prokaryotes to plastids.</title>
        <authorList>
            <person name="Dagan T."/>
            <person name="Roettger M."/>
            <person name="Stucken K."/>
            <person name="Landan G."/>
            <person name="Koch R."/>
            <person name="Major P."/>
            <person name="Gould S.B."/>
            <person name="Goremykin V.V."/>
            <person name="Rippka R."/>
            <person name="Tandeau de Marsac N."/>
            <person name="Gugger M."/>
            <person name="Lockhart P.J."/>
            <person name="Allen J.F."/>
            <person name="Brune I."/>
            <person name="Maus I."/>
            <person name="Puhler A."/>
            <person name="Martin W.F."/>
        </authorList>
    </citation>
    <scope>NUCLEOTIDE SEQUENCE [LARGE SCALE GENOMIC DNA]</scope>
    <source>
        <strain evidence="3 4">PCC 7110</strain>
    </source>
</reference>
<dbReference type="Gene3D" id="2.160.20.10">
    <property type="entry name" value="Single-stranded right-handed beta-helix, Pectin lyase-like"/>
    <property type="match status" value="5"/>
</dbReference>
<dbReference type="Pfam" id="PF05860">
    <property type="entry name" value="TPS"/>
    <property type="match status" value="1"/>
</dbReference>
<evidence type="ECO:0000313" key="4">
    <source>
        <dbReference type="Proteomes" id="UP000076925"/>
    </source>
</evidence>
<proteinExistence type="predicted"/>
<dbReference type="SMART" id="SM00912">
    <property type="entry name" value="Haemagg_act"/>
    <property type="match status" value="1"/>
</dbReference>
<dbReference type="STRING" id="128403.WA1_20700"/>
<dbReference type="OrthoDB" id="501088at2"/>
<comment type="caution">
    <text evidence="3">The sequence shown here is derived from an EMBL/GenBank/DDBJ whole genome shotgun (WGS) entry which is preliminary data.</text>
</comment>
<dbReference type="InterPro" id="IPR012334">
    <property type="entry name" value="Pectin_lyas_fold"/>
</dbReference>
<dbReference type="SUPFAM" id="SSF51126">
    <property type="entry name" value="Pectin lyase-like"/>
    <property type="match status" value="9"/>
</dbReference>
<dbReference type="RefSeq" id="WP_017741635.1">
    <property type="nucleotide sequence ID" value="NZ_KQ976354.1"/>
</dbReference>
<evidence type="ECO:0000313" key="3">
    <source>
        <dbReference type="EMBL" id="KYC42390.1"/>
    </source>
</evidence>